<proteinExistence type="predicted"/>
<dbReference type="InterPro" id="IPR051678">
    <property type="entry name" value="AGP_Transferase"/>
</dbReference>
<evidence type="ECO:0000313" key="3">
    <source>
        <dbReference type="Proteomes" id="UP001470230"/>
    </source>
</evidence>
<name>A0ABR2LCB7_9EUKA</name>
<dbReference type="Gene3D" id="3.30.200.20">
    <property type="entry name" value="Phosphorylase Kinase, domain 1"/>
    <property type="match status" value="1"/>
</dbReference>
<dbReference type="PANTHER" id="PTHR21310:SF15">
    <property type="entry name" value="AMINOGLYCOSIDE PHOSPHOTRANSFERASE DOMAIN-CONTAINING PROTEIN"/>
    <property type="match status" value="1"/>
</dbReference>
<feature type="domain" description="Aminoglycoside phosphotransferase" evidence="1">
    <location>
        <begin position="32"/>
        <end position="264"/>
    </location>
</feature>
<reference evidence="2 3" key="1">
    <citation type="submission" date="2024-04" db="EMBL/GenBank/DDBJ databases">
        <title>Tritrichomonas musculus Genome.</title>
        <authorList>
            <person name="Alves-Ferreira E."/>
            <person name="Grigg M."/>
            <person name="Lorenzi H."/>
            <person name="Galac M."/>
        </authorList>
    </citation>
    <scope>NUCLEOTIDE SEQUENCE [LARGE SCALE GENOMIC DNA]</scope>
    <source>
        <strain evidence="2 3">EAF2021</strain>
    </source>
</reference>
<dbReference type="Pfam" id="PF01636">
    <property type="entry name" value="APH"/>
    <property type="match status" value="1"/>
</dbReference>
<dbReference type="PANTHER" id="PTHR21310">
    <property type="entry name" value="AMINOGLYCOSIDE PHOSPHOTRANSFERASE-RELATED-RELATED"/>
    <property type="match status" value="1"/>
</dbReference>
<comment type="caution">
    <text evidence="2">The sequence shown here is derived from an EMBL/GenBank/DDBJ whole genome shotgun (WGS) entry which is preliminary data.</text>
</comment>
<keyword evidence="3" id="KW-1185">Reference proteome</keyword>
<gene>
    <name evidence="2" type="ORF">M9Y10_002433</name>
</gene>
<dbReference type="SUPFAM" id="SSF56112">
    <property type="entry name" value="Protein kinase-like (PK-like)"/>
    <property type="match status" value="1"/>
</dbReference>
<dbReference type="CDD" id="cd05120">
    <property type="entry name" value="APH_ChoK_like"/>
    <property type="match status" value="1"/>
</dbReference>
<protein>
    <recommendedName>
        <fullName evidence="1">Aminoglycoside phosphotransferase domain-containing protein</fullName>
    </recommendedName>
</protein>
<dbReference type="Gene3D" id="3.90.1200.10">
    <property type="match status" value="1"/>
</dbReference>
<dbReference type="InterPro" id="IPR011009">
    <property type="entry name" value="Kinase-like_dom_sf"/>
</dbReference>
<sequence length="319" mass="37075">MAESLTKNKQDAETLKKMVDKYFAPIQMISFKELTEGYFNVAYEIYLSNKKSVILKVAPAKNTRIMTYEKNIMLSEVNGMELAIKKGGIPVPKILGYDDSCTICDSSYFFMEKLEGSSLYADKDSISQSDLDNIYTEMGRINKKINEIHCPCFGYPGNPEYQGKEWFPVFKKMLQAGINDSKNGNVDIKIPIDTLFNYLDRDKEIFAEITVPQLVHWDLWDGNIFVKNGKITGIIDWERCIWGDPLLEAGFRCYDMNPHFLKGYGIDSLSENQKRRAIWYDVYLFILQSLECEYRKYETMDMYNRAIDLLEKQFKKLAD</sequence>
<dbReference type="EMBL" id="JAPFFF010000001">
    <property type="protein sequence ID" value="KAK8900110.1"/>
    <property type="molecule type" value="Genomic_DNA"/>
</dbReference>
<dbReference type="Proteomes" id="UP001470230">
    <property type="component" value="Unassembled WGS sequence"/>
</dbReference>
<dbReference type="InterPro" id="IPR002575">
    <property type="entry name" value="Aminoglycoside_PTrfase"/>
</dbReference>
<evidence type="ECO:0000313" key="2">
    <source>
        <dbReference type="EMBL" id="KAK8900110.1"/>
    </source>
</evidence>
<organism evidence="2 3">
    <name type="scientific">Tritrichomonas musculus</name>
    <dbReference type="NCBI Taxonomy" id="1915356"/>
    <lineage>
        <taxon>Eukaryota</taxon>
        <taxon>Metamonada</taxon>
        <taxon>Parabasalia</taxon>
        <taxon>Tritrichomonadida</taxon>
        <taxon>Tritrichomonadidae</taxon>
        <taxon>Tritrichomonas</taxon>
    </lineage>
</organism>
<accession>A0ABR2LCB7</accession>
<evidence type="ECO:0000259" key="1">
    <source>
        <dbReference type="Pfam" id="PF01636"/>
    </source>
</evidence>